<dbReference type="EMBL" id="PDJD01000001">
    <property type="protein sequence ID" value="PFG19139.1"/>
    <property type="molecule type" value="Genomic_DNA"/>
</dbReference>
<protein>
    <recommendedName>
        <fullName evidence="2">YgjP-like metallopeptidase domain-containing protein</fullName>
    </recommendedName>
</protein>
<evidence type="ECO:0000259" key="2">
    <source>
        <dbReference type="Pfam" id="PF01863"/>
    </source>
</evidence>
<gene>
    <name evidence="3" type="ORF">ATL40_0695</name>
</gene>
<dbReference type="Gene3D" id="3.30.2010.10">
    <property type="entry name" value="Metalloproteases ('zincins'), catalytic domain"/>
    <property type="match status" value="1"/>
</dbReference>
<keyword evidence="4" id="KW-1185">Reference proteome</keyword>
<dbReference type="InterPro" id="IPR002725">
    <property type="entry name" value="YgjP-like_metallopeptidase"/>
</dbReference>
<reference evidence="3 4" key="1">
    <citation type="submission" date="2017-10" db="EMBL/GenBank/DDBJ databases">
        <title>Sequencing the genomes of 1000 actinobacteria strains.</title>
        <authorList>
            <person name="Klenk H.-P."/>
        </authorList>
    </citation>
    <scope>NUCLEOTIDE SEQUENCE [LARGE SCALE GENOMIC DNA]</scope>
    <source>
        <strain evidence="3 4">DSM 21801</strain>
    </source>
</reference>
<comment type="caution">
    <text evidence="3">The sequence shown here is derived from an EMBL/GenBank/DDBJ whole genome shotgun (WGS) entry which is preliminary data.</text>
</comment>
<sequence>MTRAADGADLWTAPVDVTRATYPGRVRTAGTSGVTRTVVGHLEDGTEVVVRRSRRRTRTVSAFLERGQFVVAIPDRLTEGQEREWVRTMTERAATATRARRSDERLERRAEELARTVLRISERPTAVSWVDNQHKRWGSCTQQTGQIRISRDLAEMPAHVLDAVLVHELAHLREYSHGPAFQDLVQRYPRMDEAMAFLDGVSWQRQHG</sequence>
<name>A0A2A9CZX0_9MICO</name>
<keyword evidence="1" id="KW-0175">Coiled coil</keyword>
<feature type="coiled-coil region" evidence="1">
    <location>
        <begin position="96"/>
        <end position="123"/>
    </location>
</feature>
<dbReference type="PANTHER" id="PTHR30399:SF1">
    <property type="entry name" value="UTP PYROPHOSPHATASE"/>
    <property type="match status" value="1"/>
</dbReference>
<dbReference type="Pfam" id="PF01863">
    <property type="entry name" value="YgjP-like"/>
    <property type="match status" value="1"/>
</dbReference>
<dbReference type="InterPro" id="IPR053136">
    <property type="entry name" value="UTP_pyrophosphatase-like"/>
</dbReference>
<dbReference type="Proteomes" id="UP000224915">
    <property type="component" value="Unassembled WGS sequence"/>
</dbReference>
<organism evidence="3 4">
    <name type="scientific">Serinibacter salmoneus</name>
    <dbReference type="NCBI Taxonomy" id="556530"/>
    <lineage>
        <taxon>Bacteria</taxon>
        <taxon>Bacillati</taxon>
        <taxon>Actinomycetota</taxon>
        <taxon>Actinomycetes</taxon>
        <taxon>Micrococcales</taxon>
        <taxon>Beutenbergiaceae</taxon>
        <taxon>Serinibacter</taxon>
    </lineage>
</organism>
<evidence type="ECO:0000313" key="4">
    <source>
        <dbReference type="Proteomes" id="UP000224915"/>
    </source>
</evidence>
<dbReference type="PANTHER" id="PTHR30399">
    <property type="entry name" value="UNCHARACTERIZED PROTEIN YGJP"/>
    <property type="match status" value="1"/>
</dbReference>
<evidence type="ECO:0000313" key="3">
    <source>
        <dbReference type="EMBL" id="PFG19139.1"/>
    </source>
</evidence>
<proteinExistence type="predicted"/>
<evidence type="ECO:0000256" key="1">
    <source>
        <dbReference type="SAM" id="Coils"/>
    </source>
</evidence>
<feature type="domain" description="YgjP-like metallopeptidase" evidence="2">
    <location>
        <begin position="95"/>
        <end position="191"/>
    </location>
</feature>
<accession>A0A2A9CZX0</accession>
<dbReference type="CDD" id="cd07344">
    <property type="entry name" value="M48_yhfN_like"/>
    <property type="match status" value="1"/>
</dbReference>
<dbReference type="AlphaFoldDB" id="A0A2A9CZX0"/>